<evidence type="ECO:0000256" key="1">
    <source>
        <dbReference type="SAM" id="Phobius"/>
    </source>
</evidence>
<reference evidence="2" key="1">
    <citation type="submission" date="2019-08" db="EMBL/GenBank/DDBJ databases">
        <authorList>
            <person name="Kucharzyk K."/>
            <person name="Murdoch R.W."/>
            <person name="Higgins S."/>
            <person name="Loffler F."/>
        </authorList>
    </citation>
    <scope>NUCLEOTIDE SEQUENCE</scope>
</reference>
<dbReference type="EMBL" id="VSSQ01075510">
    <property type="protein sequence ID" value="MPN26089.1"/>
    <property type="molecule type" value="Genomic_DNA"/>
</dbReference>
<keyword evidence="1" id="KW-0472">Membrane</keyword>
<organism evidence="2">
    <name type="scientific">bioreactor metagenome</name>
    <dbReference type="NCBI Taxonomy" id="1076179"/>
    <lineage>
        <taxon>unclassified sequences</taxon>
        <taxon>metagenomes</taxon>
        <taxon>ecological metagenomes</taxon>
    </lineage>
</organism>
<keyword evidence="1" id="KW-1133">Transmembrane helix</keyword>
<sequence>MGIAFEVPVAFLSGFSRVVSIPALTGSESETNTTGMSLFIFTIACVVGVAIVATRSTPSETIS</sequence>
<name>A0A645GJS8_9ZZZZ</name>
<keyword evidence="1" id="KW-0812">Transmembrane</keyword>
<dbReference type="AlphaFoldDB" id="A0A645GJS8"/>
<evidence type="ECO:0000313" key="2">
    <source>
        <dbReference type="EMBL" id="MPN26089.1"/>
    </source>
</evidence>
<protein>
    <submittedName>
        <fullName evidence="2">Uncharacterized protein</fullName>
    </submittedName>
</protein>
<proteinExistence type="predicted"/>
<accession>A0A645GJS8</accession>
<feature type="transmembrane region" description="Helical" evidence="1">
    <location>
        <begin position="36"/>
        <end position="54"/>
    </location>
</feature>
<gene>
    <name evidence="2" type="ORF">SDC9_173513</name>
</gene>
<comment type="caution">
    <text evidence="2">The sequence shown here is derived from an EMBL/GenBank/DDBJ whole genome shotgun (WGS) entry which is preliminary data.</text>
</comment>